<dbReference type="InterPro" id="IPR050351">
    <property type="entry name" value="BphY/WalK/GraS-like"/>
</dbReference>
<dbReference type="PANTHER" id="PTHR45453">
    <property type="entry name" value="PHOSPHATE REGULON SENSOR PROTEIN PHOR"/>
    <property type="match status" value="1"/>
</dbReference>
<keyword evidence="4" id="KW-0808">Transferase</keyword>
<name>A0A6C8YX04_SALTM</name>
<keyword evidence="6" id="KW-0902">Two-component regulatory system</keyword>
<evidence type="ECO:0000256" key="4">
    <source>
        <dbReference type="ARBA" id="ARBA00022679"/>
    </source>
</evidence>
<evidence type="ECO:0000313" key="8">
    <source>
        <dbReference type="EMBL" id="MIT52444.1"/>
    </source>
</evidence>
<dbReference type="InterPro" id="IPR003661">
    <property type="entry name" value="HisK_dim/P_dom"/>
</dbReference>
<evidence type="ECO:0000256" key="6">
    <source>
        <dbReference type="ARBA" id="ARBA00023012"/>
    </source>
</evidence>
<dbReference type="SUPFAM" id="SSF47384">
    <property type="entry name" value="Homodimeric domain of signal transducing histidine kinase"/>
    <property type="match status" value="1"/>
</dbReference>
<dbReference type="InterPro" id="IPR036890">
    <property type="entry name" value="HATPase_C_sf"/>
</dbReference>
<dbReference type="PROSITE" id="PS50109">
    <property type="entry name" value="HIS_KIN"/>
    <property type="match status" value="1"/>
</dbReference>
<dbReference type="Gene3D" id="1.10.287.130">
    <property type="match status" value="1"/>
</dbReference>
<sequence length="217" mass="25352">QYYHHIEDYPDGVRIHSPSNIERYVQCKITKFGQEKLLLIYDVTRFQHLEQMRKDFVANVSHELRTPLTVIMGYVETLSEQPDLDPRIARAFTQMMQQSQRMNNIINDLLLLSRLENDEKPTEPKDIDIPKMLMQLFDDAQMYNKSYDHMIHLHIDSTLHILGYEDYLRSALSNLITNAMKYTPKGGEISISWYEGDAGVCFSVTDNGIGIEQRHIQ</sequence>
<evidence type="ECO:0000256" key="5">
    <source>
        <dbReference type="ARBA" id="ARBA00022777"/>
    </source>
</evidence>
<dbReference type="GO" id="GO:0004721">
    <property type="term" value="F:phosphoprotein phosphatase activity"/>
    <property type="evidence" value="ECO:0007669"/>
    <property type="project" value="TreeGrafter"/>
</dbReference>
<dbReference type="InterPro" id="IPR003594">
    <property type="entry name" value="HATPase_dom"/>
</dbReference>
<feature type="non-terminal residue" evidence="8">
    <location>
        <position position="1"/>
    </location>
</feature>
<dbReference type="Gene3D" id="3.30.565.10">
    <property type="entry name" value="Histidine kinase-like ATPase, C-terminal domain"/>
    <property type="match status" value="1"/>
</dbReference>
<reference evidence="8" key="1">
    <citation type="submission" date="2018-08" db="EMBL/GenBank/DDBJ databases">
        <authorList>
            <person name="Ashton P.M."/>
            <person name="Dallman T."/>
            <person name="Nair S."/>
            <person name="De Pinna E."/>
            <person name="Peters T."/>
            <person name="Grant K."/>
        </authorList>
    </citation>
    <scope>NUCLEOTIDE SEQUENCE [LARGE SCALE GENOMIC DNA]</scope>
    <source>
        <strain evidence="8">29290</strain>
    </source>
</reference>
<evidence type="ECO:0000256" key="3">
    <source>
        <dbReference type="ARBA" id="ARBA00022553"/>
    </source>
</evidence>
<protein>
    <recommendedName>
        <fullName evidence="2">histidine kinase</fullName>
        <ecNumber evidence="2">2.7.13.3</ecNumber>
    </recommendedName>
</protein>
<dbReference type="Pfam" id="PF00512">
    <property type="entry name" value="HisKA"/>
    <property type="match status" value="1"/>
</dbReference>
<evidence type="ECO:0000259" key="7">
    <source>
        <dbReference type="PROSITE" id="PS50109"/>
    </source>
</evidence>
<dbReference type="AlphaFoldDB" id="A0A6C8YX04"/>
<dbReference type="FunFam" id="1.10.287.130:FF:000001">
    <property type="entry name" value="Two-component sensor histidine kinase"/>
    <property type="match status" value="1"/>
</dbReference>
<evidence type="ECO:0000256" key="1">
    <source>
        <dbReference type="ARBA" id="ARBA00000085"/>
    </source>
</evidence>
<organism evidence="8">
    <name type="scientific">Salmonella typhimurium</name>
    <dbReference type="NCBI Taxonomy" id="90371"/>
    <lineage>
        <taxon>Bacteria</taxon>
        <taxon>Pseudomonadati</taxon>
        <taxon>Pseudomonadota</taxon>
        <taxon>Gammaproteobacteria</taxon>
        <taxon>Enterobacterales</taxon>
        <taxon>Enterobacteriaceae</taxon>
        <taxon>Salmonella</taxon>
    </lineage>
</organism>
<dbReference type="GO" id="GO:0016036">
    <property type="term" value="P:cellular response to phosphate starvation"/>
    <property type="evidence" value="ECO:0007669"/>
    <property type="project" value="TreeGrafter"/>
</dbReference>
<evidence type="ECO:0000256" key="2">
    <source>
        <dbReference type="ARBA" id="ARBA00012438"/>
    </source>
</evidence>
<comment type="caution">
    <text evidence="8">The sequence shown here is derived from an EMBL/GenBank/DDBJ whole genome shotgun (WGS) entry which is preliminary data.</text>
</comment>
<dbReference type="SMART" id="SM00388">
    <property type="entry name" value="HisKA"/>
    <property type="match status" value="1"/>
</dbReference>
<dbReference type="InterPro" id="IPR036097">
    <property type="entry name" value="HisK_dim/P_sf"/>
</dbReference>
<accession>A0A6C8YX04</accession>
<proteinExistence type="predicted"/>
<dbReference type="InterPro" id="IPR005467">
    <property type="entry name" value="His_kinase_dom"/>
</dbReference>
<feature type="non-terminal residue" evidence="8">
    <location>
        <position position="217"/>
    </location>
</feature>
<feature type="domain" description="Histidine kinase" evidence="7">
    <location>
        <begin position="59"/>
        <end position="217"/>
    </location>
</feature>
<dbReference type="EC" id="2.7.13.3" evidence="2"/>
<dbReference type="PANTHER" id="PTHR45453:SF1">
    <property type="entry name" value="PHOSPHATE REGULON SENSOR PROTEIN PHOR"/>
    <property type="match status" value="1"/>
</dbReference>
<keyword evidence="3" id="KW-0597">Phosphoprotein</keyword>
<dbReference type="CDD" id="cd00082">
    <property type="entry name" value="HisKA"/>
    <property type="match status" value="1"/>
</dbReference>
<dbReference type="EMBL" id="RSUA01000168">
    <property type="protein sequence ID" value="MIT52444.1"/>
    <property type="molecule type" value="Genomic_DNA"/>
</dbReference>
<gene>
    <name evidence="8" type="ORF">AU613_26910</name>
</gene>
<keyword evidence="5 8" id="KW-0418">Kinase</keyword>
<dbReference type="GO" id="GO:0000155">
    <property type="term" value="F:phosphorelay sensor kinase activity"/>
    <property type="evidence" value="ECO:0007669"/>
    <property type="project" value="InterPro"/>
</dbReference>
<dbReference type="Pfam" id="PF02518">
    <property type="entry name" value="HATPase_c"/>
    <property type="match status" value="1"/>
</dbReference>
<dbReference type="SUPFAM" id="SSF55874">
    <property type="entry name" value="ATPase domain of HSP90 chaperone/DNA topoisomerase II/histidine kinase"/>
    <property type="match status" value="1"/>
</dbReference>
<dbReference type="GO" id="GO:0005886">
    <property type="term" value="C:plasma membrane"/>
    <property type="evidence" value="ECO:0007669"/>
    <property type="project" value="TreeGrafter"/>
</dbReference>
<dbReference type="Proteomes" id="UP000885258">
    <property type="component" value="Unassembled WGS sequence"/>
</dbReference>
<comment type="catalytic activity">
    <reaction evidence="1">
        <text>ATP + protein L-histidine = ADP + protein N-phospho-L-histidine.</text>
        <dbReference type="EC" id="2.7.13.3"/>
    </reaction>
</comment>
<dbReference type="CDD" id="cd00075">
    <property type="entry name" value="HATPase"/>
    <property type="match status" value="1"/>
</dbReference>